<protein>
    <recommendedName>
        <fullName evidence="4">DUF3618 domain-containing protein</fullName>
    </recommendedName>
</protein>
<dbReference type="InterPro" id="IPR022062">
    <property type="entry name" value="DUF3618"/>
</dbReference>
<dbReference type="AlphaFoldDB" id="A0A1H1LHU2"/>
<evidence type="ECO:0000256" key="1">
    <source>
        <dbReference type="SAM" id="Phobius"/>
    </source>
</evidence>
<dbReference type="RefSeq" id="WP_231916991.1">
    <property type="nucleotide sequence ID" value="NZ_LT629757.1"/>
</dbReference>
<gene>
    <name evidence="2" type="ORF">SAMN04488570_0218</name>
</gene>
<dbReference type="STRING" id="642780.SAMN04488570_0218"/>
<evidence type="ECO:0000313" key="2">
    <source>
        <dbReference type="EMBL" id="SDR73890.1"/>
    </source>
</evidence>
<evidence type="ECO:0000313" key="3">
    <source>
        <dbReference type="Proteomes" id="UP000198859"/>
    </source>
</evidence>
<keyword evidence="1" id="KW-0812">Transmembrane</keyword>
<evidence type="ECO:0008006" key="4">
    <source>
        <dbReference type="Google" id="ProtNLM"/>
    </source>
</evidence>
<keyword evidence="1" id="KW-1133">Transmembrane helix</keyword>
<keyword evidence="1" id="KW-0472">Membrane</keyword>
<feature type="transmembrane region" description="Helical" evidence="1">
    <location>
        <begin position="59"/>
        <end position="76"/>
    </location>
</feature>
<dbReference type="Pfam" id="PF12277">
    <property type="entry name" value="DUF3618"/>
    <property type="match status" value="1"/>
</dbReference>
<reference evidence="3" key="1">
    <citation type="submission" date="2016-10" db="EMBL/GenBank/DDBJ databases">
        <authorList>
            <person name="Varghese N."/>
            <person name="Submissions S."/>
        </authorList>
    </citation>
    <scope>NUCLEOTIDE SEQUENCE [LARGE SCALE GENOMIC DNA]</scope>
    <source>
        <strain evidence="3">DSM 22127</strain>
    </source>
</reference>
<accession>A0A1H1LHU2</accession>
<dbReference type="EMBL" id="LT629757">
    <property type="protein sequence ID" value="SDR73890.1"/>
    <property type="molecule type" value="Genomic_DNA"/>
</dbReference>
<organism evidence="2 3">
    <name type="scientific">Nocardioides scoriae</name>
    <dbReference type="NCBI Taxonomy" id="642780"/>
    <lineage>
        <taxon>Bacteria</taxon>
        <taxon>Bacillati</taxon>
        <taxon>Actinomycetota</taxon>
        <taxon>Actinomycetes</taxon>
        <taxon>Propionibacteriales</taxon>
        <taxon>Nocardioidaceae</taxon>
        <taxon>Nocardioides</taxon>
    </lineage>
</organism>
<name>A0A1H1LHU2_9ACTN</name>
<keyword evidence="3" id="KW-1185">Reference proteome</keyword>
<dbReference type="Proteomes" id="UP000198859">
    <property type="component" value="Chromosome I"/>
</dbReference>
<proteinExistence type="predicted"/>
<sequence length="82" mass="9081">MNDQVSSLEREIEQTRDRLAATIDQLVYRASPKTIVKREVASVKAYFVDPSGAPRQDNIIKVVGGVAGVVALFVLVRRVVRD</sequence>